<organism evidence="3 4">
    <name type="scientific">Tautonia sociabilis</name>
    <dbReference type="NCBI Taxonomy" id="2080755"/>
    <lineage>
        <taxon>Bacteria</taxon>
        <taxon>Pseudomonadati</taxon>
        <taxon>Planctomycetota</taxon>
        <taxon>Planctomycetia</taxon>
        <taxon>Isosphaerales</taxon>
        <taxon>Isosphaeraceae</taxon>
        <taxon>Tautonia</taxon>
    </lineage>
</organism>
<feature type="chain" id="PRO_5019462962" evidence="2">
    <location>
        <begin position="27"/>
        <end position="418"/>
    </location>
</feature>
<evidence type="ECO:0000313" key="3">
    <source>
        <dbReference type="EMBL" id="RUL89265.1"/>
    </source>
</evidence>
<feature type="region of interest" description="Disordered" evidence="1">
    <location>
        <begin position="290"/>
        <end position="309"/>
    </location>
</feature>
<keyword evidence="2" id="KW-0732">Signal</keyword>
<name>A0A432MQD6_9BACT</name>
<proteinExistence type="predicted"/>
<comment type="caution">
    <text evidence="3">The sequence shown here is derived from an EMBL/GenBank/DDBJ whole genome shotgun (WGS) entry which is preliminary data.</text>
</comment>
<protein>
    <submittedName>
        <fullName evidence="3">Uncharacterized protein</fullName>
    </submittedName>
</protein>
<dbReference type="AlphaFoldDB" id="A0A432MQD6"/>
<evidence type="ECO:0000313" key="4">
    <source>
        <dbReference type="Proteomes" id="UP000280296"/>
    </source>
</evidence>
<keyword evidence="4" id="KW-1185">Reference proteome</keyword>
<dbReference type="EMBL" id="RYZH01000003">
    <property type="protein sequence ID" value="RUL89265.1"/>
    <property type="molecule type" value="Genomic_DNA"/>
</dbReference>
<feature type="signal peptide" evidence="2">
    <location>
        <begin position="1"/>
        <end position="26"/>
    </location>
</feature>
<reference evidence="3 4" key="2">
    <citation type="submission" date="2019-01" db="EMBL/GenBank/DDBJ databases">
        <title>Tautonia sociabilis, a novel thermotolerant planctomycete of Isosphaeraceae family, isolated from a 4000 m deep subterranean habitat.</title>
        <authorList>
            <person name="Kovaleva O.L."/>
            <person name="Elcheninov A.G."/>
            <person name="Van Heerden E."/>
            <person name="Toshchakov S.V."/>
            <person name="Novikov A."/>
            <person name="Bonch-Osmolovskaya E.A."/>
            <person name="Kublanov I.V."/>
        </authorList>
    </citation>
    <scope>NUCLEOTIDE SEQUENCE [LARGE SCALE GENOMIC DNA]</scope>
    <source>
        <strain evidence="3 4">GM2012</strain>
    </source>
</reference>
<accession>A0A432MQD6</accession>
<gene>
    <name evidence="3" type="ORF">TsocGM_02270</name>
</gene>
<evidence type="ECO:0000256" key="1">
    <source>
        <dbReference type="SAM" id="MobiDB-lite"/>
    </source>
</evidence>
<dbReference type="Proteomes" id="UP000280296">
    <property type="component" value="Unassembled WGS sequence"/>
</dbReference>
<sequence>MKCVRRSWFLVAIVLISGVAPFSSRAGEGQAPTRAIDPRYFELILRTLEQCRDDLIEDGTAARSGRDLRRFLRDRARRLVANVAGEAITPGGPPELPDGLIEEADRLVDLVLVGFEEPSPIVEGDSGAERGIPPRVVPFERVIEAAIAARTSSMNNDDVARMIAELERFAVDLLARAVCPTNATDDLSAEERAFAVALARRVARDGKGEPNEGAGPDEFGTLAGRLRIERDRLAREEPGLGVEEITHRLEEIGRRWLDADRASRGEAISEGDRARLSTLSALIARGVAIEAGEGSPEPSPEDPPEVPPIDRNRLDAIAGLLERINRGLRASGVEEKTRRSALRAVLLDRLAGGEGMGSSAEVERLIDRILKAGQRTALPRVVVTGVSVSSPIWSGPVGPGTTVVLDVEVRVLGRDGRE</sequence>
<reference evidence="3 4" key="1">
    <citation type="submission" date="2018-12" db="EMBL/GenBank/DDBJ databases">
        <authorList>
            <person name="Toschakov S.V."/>
        </authorList>
    </citation>
    <scope>NUCLEOTIDE SEQUENCE [LARGE SCALE GENOMIC DNA]</scope>
    <source>
        <strain evidence="3 4">GM2012</strain>
    </source>
</reference>
<dbReference type="RefSeq" id="WP_126723701.1">
    <property type="nucleotide sequence ID" value="NZ_RYZH01000003.1"/>
</dbReference>
<evidence type="ECO:0000256" key="2">
    <source>
        <dbReference type="SAM" id="SignalP"/>
    </source>
</evidence>